<feature type="transmembrane region" description="Helical" evidence="7">
    <location>
        <begin position="474"/>
        <end position="493"/>
    </location>
</feature>
<evidence type="ECO:0000256" key="1">
    <source>
        <dbReference type="ARBA" id="ARBA00004141"/>
    </source>
</evidence>
<dbReference type="GO" id="GO:0006813">
    <property type="term" value="P:potassium ion transport"/>
    <property type="evidence" value="ECO:0007669"/>
    <property type="project" value="InterPro"/>
</dbReference>
<reference evidence="9 10" key="1">
    <citation type="submission" date="2020-08" db="EMBL/GenBank/DDBJ databases">
        <title>Genomic Encyclopedia of Type Strains, Phase IV (KMG-IV): sequencing the most valuable type-strain genomes for metagenomic binning, comparative biology and taxonomic classification.</title>
        <authorList>
            <person name="Goeker M."/>
        </authorList>
    </citation>
    <scope>NUCLEOTIDE SEQUENCE [LARGE SCALE GENOMIC DNA]</scope>
    <source>
        <strain evidence="9 10">DSM 22359</strain>
    </source>
</reference>
<evidence type="ECO:0000259" key="8">
    <source>
        <dbReference type="PROSITE" id="PS51202"/>
    </source>
</evidence>
<evidence type="ECO:0000256" key="3">
    <source>
        <dbReference type="ARBA" id="ARBA00022692"/>
    </source>
</evidence>
<dbReference type="InterPro" id="IPR031312">
    <property type="entry name" value="Na/sul_symport_CS"/>
</dbReference>
<dbReference type="AlphaFoldDB" id="A0A840UBN0"/>
<evidence type="ECO:0000313" key="10">
    <source>
        <dbReference type="Proteomes" id="UP000591735"/>
    </source>
</evidence>
<dbReference type="Proteomes" id="UP000591735">
    <property type="component" value="Unassembled WGS sequence"/>
</dbReference>
<keyword evidence="10" id="KW-1185">Reference proteome</keyword>
<feature type="transmembrane region" description="Helical" evidence="7">
    <location>
        <begin position="172"/>
        <end position="196"/>
    </location>
</feature>
<keyword evidence="4" id="KW-0677">Repeat</keyword>
<evidence type="ECO:0000256" key="4">
    <source>
        <dbReference type="ARBA" id="ARBA00022737"/>
    </source>
</evidence>
<evidence type="ECO:0000256" key="7">
    <source>
        <dbReference type="SAM" id="Phobius"/>
    </source>
</evidence>
<dbReference type="EMBL" id="JACHFE010000009">
    <property type="protein sequence ID" value="MBB5322529.1"/>
    <property type="molecule type" value="Genomic_DNA"/>
</dbReference>
<dbReference type="RefSeq" id="WP_183705819.1">
    <property type="nucleotide sequence ID" value="NZ_JACHFE010000009.1"/>
</dbReference>
<comment type="caution">
    <text evidence="9">The sequence shown here is derived from an EMBL/GenBank/DDBJ whole genome shotgun (WGS) entry which is preliminary data.</text>
</comment>
<keyword evidence="6 7" id="KW-0472">Membrane</keyword>
<dbReference type="PROSITE" id="PS01271">
    <property type="entry name" value="NA_SULFATE"/>
    <property type="match status" value="1"/>
</dbReference>
<dbReference type="GO" id="GO:0005886">
    <property type="term" value="C:plasma membrane"/>
    <property type="evidence" value="ECO:0007669"/>
    <property type="project" value="TreeGrafter"/>
</dbReference>
<dbReference type="InterPro" id="IPR051679">
    <property type="entry name" value="DASS-Related_Transporters"/>
</dbReference>
<dbReference type="GO" id="GO:0008324">
    <property type="term" value="F:monoatomic cation transmembrane transporter activity"/>
    <property type="evidence" value="ECO:0007669"/>
    <property type="project" value="InterPro"/>
</dbReference>
<name>A0A840UBN0_9GAMM</name>
<dbReference type="Pfam" id="PF03600">
    <property type="entry name" value="CitMHS"/>
    <property type="match status" value="1"/>
</dbReference>
<dbReference type="InterPro" id="IPR006037">
    <property type="entry name" value="RCK_C"/>
</dbReference>
<feature type="transmembrane region" description="Helical" evidence="7">
    <location>
        <begin position="139"/>
        <end position="160"/>
    </location>
</feature>
<accession>A0A840UBN0</accession>
<protein>
    <submittedName>
        <fullName evidence="9">Di/tricarboxylate transporter</fullName>
    </submittedName>
</protein>
<dbReference type="InterPro" id="IPR004680">
    <property type="entry name" value="Cit_transptr-like_dom"/>
</dbReference>
<feature type="transmembrane region" description="Helical" evidence="7">
    <location>
        <begin position="98"/>
        <end position="118"/>
    </location>
</feature>
<keyword evidence="5 7" id="KW-1133">Transmembrane helix</keyword>
<dbReference type="PROSITE" id="PS51202">
    <property type="entry name" value="RCK_C"/>
    <property type="match status" value="2"/>
</dbReference>
<gene>
    <name evidence="9" type="ORF">HNR38_003036</name>
</gene>
<dbReference type="SUPFAM" id="SSF116726">
    <property type="entry name" value="TrkA C-terminal domain-like"/>
    <property type="match status" value="2"/>
</dbReference>
<organism evidence="9 10">
    <name type="scientific">Marinobacter oulmenensis</name>
    <dbReference type="NCBI Taxonomy" id="643747"/>
    <lineage>
        <taxon>Bacteria</taxon>
        <taxon>Pseudomonadati</taxon>
        <taxon>Pseudomonadota</taxon>
        <taxon>Gammaproteobacteria</taxon>
        <taxon>Pseudomonadales</taxon>
        <taxon>Marinobacteraceae</taxon>
        <taxon>Marinobacter</taxon>
    </lineage>
</organism>
<keyword evidence="3 7" id="KW-0812">Transmembrane</keyword>
<evidence type="ECO:0000256" key="5">
    <source>
        <dbReference type="ARBA" id="ARBA00022989"/>
    </source>
</evidence>
<proteinExistence type="predicted"/>
<feature type="transmembrane region" description="Helical" evidence="7">
    <location>
        <begin position="400"/>
        <end position="425"/>
    </location>
</feature>
<feature type="domain" description="RCK C-terminal" evidence="8">
    <location>
        <begin position="295"/>
        <end position="379"/>
    </location>
</feature>
<feature type="transmembrane region" description="Helical" evidence="7">
    <location>
        <begin position="524"/>
        <end position="545"/>
    </location>
</feature>
<comment type="subcellular location">
    <subcellularLocation>
        <location evidence="1">Membrane</location>
        <topology evidence="1">Multi-pass membrane protein</topology>
    </subcellularLocation>
</comment>
<keyword evidence="2" id="KW-0813">Transport</keyword>
<evidence type="ECO:0000313" key="9">
    <source>
        <dbReference type="EMBL" id="MBB5322529.1"/>
    </source>
</evidence>
<feature type="transmembrane region" description="Helical" evidence="7">
    <location>
        <begin position="445"/>
        <end position="462"/>
    </location>
</feature>
<sequence length="587" mass="62848">MDWQAALTLLTLAGVLSALSLTRVSADLILMSALALLLITGVLGPVEALAGFGNPGVITIATLYVVASGLKETGAIQWLARKLLGHPTSQHGAQLRMIAPTGLLSGFMNNTAVVAMFIPAIQDWAQRLGIPASRLLLPLSYAAILGGTCTLIGTSTNLVVDGLLQSQQGIQLGLFELAWVGVPLLLVGGAFLVFFAPRLLPDRGGLTEELDLVREYGVEVEVMPGPLEGRTIAQAGLRALSYGYLTEINRGGRLITAVEPDRTLQAGDRLYFVGAPECASELRRIHGLKPANGSVHKLEMENHQRCLVEVVLGPEFPALGMTIRDSRFRTRFNAVILSVSREGRRVPGKLGDITFKMGDTLLLEASHQFEEQYRFRRDFLLVSALNDSTPPDFRKAPRALAILAVMVLLSATGILSIMEAAFLAAGAMIVSGCLTASRARRSVDLPVLVIIAASFALGNAMTDTGAAEWIADGLLGMGPLTPWLALIMIYGLTTLFTELITNNAAAVLMFPIALAVSEQLGVSFLPYAVAVMFAASASFITPLGYQTNLMVYGPGRYRFTDYMRLGIPLSLLVACVALALIPVFWPF</sequence>
<dbReference type="Pfam" id="PF02080">
    <property type="entry name" value="TrkA_C"/>
    <property type="match status" value="2"/>
</dbReference>
<feature type="domain" description="RCK C-terminal" evidence="8">
    <location>
        <begin position="205"/>
        <end position="288"/>
    </location>
</feature>
<dbReference type="Gene3D" id="3.30.70.1450">
    <property type="entry name" value="Regulator of K+ conductance, C-terminal domain"/>
    <property type="match status" value="2"/>
</dbReference>
<evidence type="ECO:0000256" key="6">
    <source>
        <dbReference type="ARBA" id="ARBA00023136"/>
    </source>
</evidence>
<feature type="transmembrane region" description="Helical" evidence="7">
    <location>
        <begin position="565"/>
        <end position="585"/>
    </location>
</feature>
<feature type="transmembrane region" description="Helical" evidence="7">
    <location>
        <begin position="28"/>
        <end position="50"/>
    </location>
</feature>
<dbReference type="InterPro" id="IPR036721">
    <property type="entry name" value="RCK_C_sf"/>
</dbReference>
<dbReference type="PANTHER" id="PTHR43652">
    <property type="entry name" value="BASIC AMINO ACID ANTIPORTER YFCC-RELATED"/>
    <property type="match status" value="1"/>
</dbReference>
<evidence type="ECO:0000256" key="2">
    <source>
        <dbReference type="ARBA" id="ARBA00022448"/>
    </source>
</evidence>
<dbReference type="PANTHER" id="PTHR43652:SF2">
    <property type="entry name" value="BASIC AMINO ACID ANTIPORTER YFCC-RELATED"/>
    <property type="match status" value="1"/>
</dbReference>
<feature type="transmembrane region" description="Helical" evidence="7">
    <location>
        <begin position="57"/>
        <end position="78"/>
    </location>
</feature>